<dbReference type="EMBL" id="JAKJXP020000051">
    <property type="protein sequence ID" value="KAK7751338.1"/>
    <property type="molecule type" value="Genomic_DNA"/>
</dbReference>
<gene>
    <name evidence="2" type="ORF">SLS62_006744</name>
</gene>
<evidence type="ECO:0000256" key="1">
    <source>
        <dbReference type="SAM" id="MobiDB-lite"/>
    </source>
</evidence>
<evidence type="ECO:0000313" key="3">
    <source>
        <dbReference type="Proteomes" id="UP001320420"/>
    </source>
</evidence>
<proteinExistence type="predicted"/>
<keyword evidence="3" id="KW-1185">Reference proteome</keyword>
<protein>
    <submittedName>
        <fullName evidence="2">Uncharacterized protein</fullName>
    </submittedName>
</protein>
<organism evidence="2 3">
    <name type="scientific">Diatrype stigma</name>
    <dbReference type="NCBI Taxonomy" id="117547"/>
    <lineage>
        <taxon>Eukaryota</taxon>
        <taxon>Fungi</taxon>
        <taxon>Dikarya</taxon>
        <taxon>Ascomycota</taxon>
        <taxon>Pezizomycotina</taxon>
        <taxon>Sordariomycetes</taxon>
        <taxon>Xylariomycetidae</taxon>
        <taxon>Xylariales</taxon>
        <taxon>Diatrypaceae</taxon>
        <taxon>Diatrype</taxon>
    </lineage>
</organism>
<accession>A0AAN9YMM6</accession>
<dbReference type="Proteomes" id="UP001320420">
    <property type="component" value="Unassembled WGS sequence"/>
</dbReference>
<comment type="caution">
    <text evidence="2">The sequence shown here is derived from an EMBL/GenBank/DDBJ whole genome shotgun (WGS) entry which is preliminary data.</text>
</comment>
<feature type="region of interest" description="Disordered" evidence="1">
    <location>
        <begin position="43"/>
        <end position="75"/>
    </location>
</feature>
<sequence length="75" mass="8758">MLESVTTKQTPEEVFQCFMKSVQDASNEIKDFGKLYNSEESKKALNQAKKSREADPKEIKPWRAKDDPNWYDLES</sequence>
<feature type="compositionally biased region" description="Basic and acidic residues" evidence="1">
    <location>
        <begin position="50"/>
        <end position="68"/>
    </location>
</feature>
<dbReference type="AlphaFoldDB" id="A0AAN9YMM6"/>
<evidence type="ECO:0000313" key="2">
    <source>
        <dbReference type="EMBL" id="KAK7751338.1"/>
    </source>
</evidence>
<name>A0AAN9YMM6_9PEZI</name>
<reference evidence="2 3" key="1">
    <citation type="submission" date="2024-02" db="EMBL/GenBank/DDBJ databases">
        <title>De novo assembly and annotation of 12 fungi associated with fruit tree decline syndrome in Ontario, Canada.</title>
        <authorList>
            <person name="Sulman M."/>
            <person name="Ellouze W."/>
            <person name="Ilyukhin E."/>
        </authorList>
    </citation>
    <scope>NUCLEOTIDE SEQUENCE [LARGE SCALE GENOMIC DNA]</scope>
    <source>
        <strain evidence="2 3">M11/M66-122</strain>
    </source>
</reference>